<gene>
    <name evidence="2" type="ORF">DFO73_1098</name>
</gene>
<proteinExistence type="predicted"/>
<dbReference type="Proteomes" id="UP000247150">
    <property type="component" value="Unassembled WGS sequence"/>
</dbReference>
<reference evidence="2 3" key="1">
    <citation type="submission" date="2018-05" db="EMBL/GenBank/DDBJ databases">
        <title>Freshwater and sediment microbial communities from various areas in North America, analyzing microbe dynamics in response to fracking.</title>
        <authorList>
            <person name="Lamendella R."/>
        </authorList>
    </citation>
    <scope>NUCLEOTIDE SEQUENCE [LARGE SCALE GENOMIC DNA]</scope>
    <source>
        <strain evidence="2 3">15_TX</strain>
    </source>
</reference>
<accession>A0A2V2ZR58</accession>
<name>A0A2V2ZR58_9BACI</name>
<evidence type="ECO:0000313" key="3">
    <source>
        <dbReference type="Proteomes" id="UP000247150"/>
    </source>
</evidence>
<sequence length="98" mass="11421">MHLETLVDIGGQSIPLINGAMNWYKFKKINKELTNLTEQINTIMEKLEVSEKKIFIKQEVFPIIFSKILNDEQIERISVMLNGFEHIIDEEISTKKSL</sequence>
<organism evidence="2 3">
    <name type="scientific">Cytobacillus oceanisediminis</name>
    <dbReference type="NCBI Taxonomy" id="665099"/>
    <lineage>
        <taxon>Bacteria</taxon>
        <taxon>Bacillati</taxon>
        <taxon>Bacillota</taxon>
        <taxon>Bacilli</taxon>
        <taxon>Bacillales</taxon>
        <taxon>Bacillaceae</taxon>
        <taxon>Cytobacillus</taxon>
    </lineage>
</organism>
<keyword evidence="1" id="KW-0175">Coiled coil</keyword>
<dbReference type="AlphaFoldDB" id="A0A2V2ZR58"/>
<evidence type="ECO:0000256" key="1">
    <source>
        <dbReference type="SAM" id="Coils"/>
    </source>
</evidence>
<dbReference type="RefSeq" id="WP_110065818.1">
    <property type="nucleotide sequence ID" value="NZ_QGTW01000009.1"/>
</dbReference>
<comment type="caution">
    <text evidence="2">The sequence shown here is derived from an EMBL/GenBank/DDBJ whole genome shotgun (WGS) entry which is preliminary data.</text>
</comment>
<evidence type="ECO:0000313" key="2">
    <source>
        <dbReference type="EMBL" id="PWW26845.1"/>
    </source>
</evidence>
<feature type="coiled-coil region" evidence="1">
    <location>
        <begin position="26"/>
        <end position="53"/>
    </location>
</feature>
<protein>
    <submittedName>
        <fullName evidence="2">Uncharacterized protein</fullName>
    </submittedName>
</protein>
<dbReference type="EMBL" id="QGTW01000009">
    <property type="protein sequence ID" value="PWW26845.1"/>
    <property type="molecule type" value="Genomic_DNA"/>
</dbReference>